<feature type="non-terminal residue" evidence="2">
    <location>
        <position position="1"/>
    </location>
</feature>
<reference evidence="2 3" key="1">
    <citation type="journal article" date="2015" name="Sci. Rep.">
        <title>The power of single molecule real-time sequencing technology in the de novo assembly of a eukaryotic genome.</title>
        <authorList>
            <person name="Sakai H."/>
            <person name="Naito K."/>
            <person name="Ogiso-Tanaka E."/>
            <person name="Takahashi Y."/>
            <person name="Iseki K."/>
            <person name="Muto C."/>
            <person name="Satou K."/>
            <person name="Teruya K."/>
            <person name="Shiroma A."/>
            <person name="Shimoji M."/>
            <person name="Hirano T."/>
            <person name="Itoh T."/>
            <person name="Kaga A."/>
            <person name="Tomooka N."/>
        </authorList>
    </citation>
    <scope>NUCLEOTIDE SEQUENCE [LARGE SCALE GENOMIC DNA]</scope>
    <source>
        <strain evidence="3">cv. Shumari</strain>
    </source>
</reference>
<feature type="compositionally biased region" description="Polar residues" evidence="1">
    <location>
        <begin position="7"/>
        <end position="18"/>
    </location>
</feature>
<feature type="region of interest" description="Disordered" evidence="1">
    <location>
        <begin position="1"/>
        <end position="47"/>
    </location>
</feature>
<dbReference type="AlphaFoldDB" id="A0A0S3SMK1"/>
<keyword evidence="3" id="KW-1185">Reference proteome</keyword>
<evidence type="ECO:0000313" key="3">
    <source>
        <dbReference type="Proteomes" id="UP000291084"/>
    </source>
</evidence>
<proteinExistence type="predicted"/>
<feature type="compositionally biased region" description="Basic and acidic residues" evidence="1">
    <location>
        <begin position="30"/>
        <end position="40"/>
    </location>
</feature>
<accession>A0A0S3SMK1</accession>
<dbReference type="Proteomes" id="UP000291084">
    <property type="component" value="Chromosome 8"/>
</dbReference>
<name>A0A0S3SMK1_PHAAN</name>
<protein>
    <submittedName>
        <fullName evidence="2">Uncharacterized protein</fullName>
    </submittedName>
</protein>
<evidence type="ECO:0000256" key="1">
    <source>
        <dbReference type="SAM" id="MobiDB-lite"/>
    </source>
</evidence>
<evidence type="ECO:0000313" key="2">
    <source>
        <dbReference type="EMBL" id="BAT94062.1"/>
    </source>
</evidence>
<sequence length="77" mass="8751">HTPNPDPQTSTSDFTFPNTHAPASWLGSNWRRETAPEPGRRGCKPSTASHRDLRFLRALCSKKRPVRWVKLLTKKGI</sequence>
<dbReference type="EMBL" id="AP015041">
    <property type="protein sequence ID" value="BAT94062.1"/>
    <property type="molecule type" value="Genomic_DNA"/>
</dbReference>
<organism evidence="2 3">
    <name type="scientific">Vigna angularis var. angularis</name>
    <dbReference type="NCBI Taxonomy" id="157739"/>
    <lineage>
        <taxon>Eukaryota</taxon>
        <taxon>Viridiplantae</taxon>
        <taxon>Streptophyta</taxon>
        <taxon>Embryophyta</taxon>
        <taxon>Tracheophyta</taxon>
        <taxon>Spermatophyta</taxon>
        <taxon>Magnoliopsida</taxon>
        <taxon>eudicotyledons</taxon>
        <taxon>Gunneridae</taxon>
        <taxon>Pentapetalae</taxon>
        <taxon>rosids</taxon>
        <taxon>fabids</taxon>
        <taxon>Fabales</taxon>
        <taxon>Fabaceae</taxon>
        <taxon>Papilionoideae</taxon>
        <taxon>50 kb inversion clade</taxon>
        <taxon>NPAAA clade</taxon>
        <taxon>indigoferoid/millettioid clade</taxon>
        <taxon>Phaseoleae</taxon>
        <taxon>Vigna</taxon>
    </lineage>
</organism>
<gene>
    <name evidence="2" type="primary">Vigan.08G063000</name>
    <name evidence="2" type="ORF">VIGAN_08063000</name>
</gene>